<evidence type="ECO:0000313" key="3">
    <source>
        <dbReference type="Proteomes" id="UP000184275"/>
    </source>
</evidence>
<gene>
    <name evidence="2" type="ORF">SAMN05720469_1385</name>
</gene>
<evidence type="ECO:0000256" key="1">
    <source>
        <dbReference type="SAM" id="SignalP"/>
    </source>
</evidence>
<feature type="signal peptide" evidence="1">
    <location>
        <begin position="1"/>
        <end position="20"/>
    </location>
</feature>
<dbReference type="PROSITE" id="PS51257">
    <property type="entry name" value="PROKAR_LIPOPROTEIN"/>
    <property type="match status" value="1"/>
</dbReference>
<feature type="chain" id="PRO_5013223548" description="Lipoprotein" evidence="1">
    <location>
        <begin position="21"/>
        <end position="324"/>
    </location>
</feature>
<name>A0A1M6Y6P6_9BACT</name>
<reference evidence="3" key="1">
    <citation type="submission" date="2016-11" db="EMBL/GenBank/DDBJ databases">
        <authorList>
            <person name="Varghese N."/>
            <person name="Submissions S."/>
        </authorList>
    </citation>
    <scope>NUCLEOTIDE SEQUENCE [LARGE SCALE GENOMIC DNA]</scope>
    <source>
        <strain evidence="3">UWOS</strain>
    </source>
</reference>
<keyword evidence="3" id="KW-1185">Reference proteome</keyword>
<accession>A0A1M6Y6P6</accession>
<organism evidence="2 3">
    <name type="scientific">Fibrobacter intestinalis</name>
    <dbReference type="NCBI Taxonomy" id="28122"/>
    <lineage>
        <taxon>Bacteria</taxon>
        <taxon>Pseudomonadati</taxon>
        <taxon>Fibrobacterota</taxon>
        <taxon>Fibrobacteria</taxon>
        <taxon>Fibrobacterales</taxon>
        <taxon>Fibrobacteraceae</taxon>
        <taxon>Fibrobacter</taxon>
    </lineage>
</organism>
<dbReference type="EMBL" id="FRAW01000038">
    <property type="protein sequence ID" value="SHL13679.1"/>
    <property type="molecule type" value="Genomic_DNA"/>
</dbReference>
<evidence type="ECO:0000313" key="2">
    <source>
        <dbReference type="EMBL" id="SHL13679.1"/>
    </source>
</evidence>
<dbReference type="AlphaFoldDB" id="A0A1M6Y6P6"/>
<sequence length="324" mass="34363">MNLKKTLTAFACVASLGFVACSSDSSSGSDPAENSSSSAAAVELPETSGDSLVKFQAMAASPSGATSIIFTGVISTAIEIDTAAFIDSIEFQLANSENIQISSSFSFSQLTAPVQQISLNSLKPALDLTSFSDCGSLFAYVIAYGHNDSQDFVAIDTIPFSKQCVVEESSSSAAEIFDPELSVWEITLSTSATIHNAVDLDSKTLIFQQQRDENAATLDLYLGKSGSDPVLYTNGNLINAGYSWIVPETKSGADYVDYPTKMSDFGYKGTPGVVADDFELTSSYIVLTPEYDETTGKGFYVILPHSPKNAGSSITMDITVLGVW</sequence>
<protein>
    <recommendedName>
        <fullName evidence="4">Lipoprotein</fullName>
    </recommendedName>
</protein>
<keyword evidence="1" id="KW-0732">Signal</keyword>
<dbReference type="Proteomes" id="UP000184275">
    <property type="component" value="Unassembled WGS sequence"/>
</dbReference>
<evidence type="ECO:0008006" key="4">
    <source>
        <dbReference type="Google" id="ProtNLM"/>
    </source>
</evidence>
<dbReference type="RefSeq" id="WP_073305986.1">
    <property type="nucleotide sequence ID" value="NZ_FRAW01000038.1"/>
</dbReference>
<proteinExistence type="predicted"/>